<evidence type="ECO:0000256" key="17">
    <source>
        <dbReference type="ARBA" id="ARBA00023285"/>
    </source>
</evidence>
<dbReference type="Gene3D" id="3.40.50.280">
    <property type="entry name" value="Cobalamin-binding domain"/>
    <property type="match status" value="1"/>
</dbReference>
<dbReference type="Pfam" id="PF00809">
    <property type="entry name" value="Pterin_bind"/>
    <property type="match status" value="1"/>
</dbReference>
<dbReference type="InterPro" id="IPR006158">
    <property type="entry name" value="Cobalamin-bd"/>
</dbReference>
<evidence type="ECO:0000256" key="7">
    <source>
        <dbReference type="ARBA" id="ARBA00012032"/>
    </source>
</evidence>
<keyword evidence="17" id="KW-0170">Cobalt</keyword>
<feature type="domain" description="B12-binding N-terminal" evidence="24">
    <location>
        <begin position="590"/>
        <end position="684"/>
    </location>
</feature>
<keyword evidence="10" id="KW-0028">Amino-acid biosynthesis</keyword>
<dbReference type="FunFam" id="3.40.50.280:FF:000003">
    <property type="entry name" value="Dimethylamine methyltransferase corrinoid protein"/>
    <property type="match status" value="1"/>
</dbReference>
<dbReference type="InterPro" id="IPR036589">
    <property type="entry name" value="HCY_dom_sf"/>
</dbReference>
<dbReference type="GO" id="GO:0046653">
    <property type="term" value="P:tetrahydrofolate metabolic process"/>
    <property type="evidence" value="ECO:0007669"/>
    <property type="project" value="TreeGrafter"/>
</dbReference>
<evidence type="ECO:0000259" key="24">
    <source>
        <dbReference type="PROSITE" id="PS51337"/>
    </source>
</evidence>
<dbReference type="SUPFAM" id="SSF47644">
    <property type="entry name" value="Methionine synthase domain"/>
    <property type="match status" value="1"/>
</dbReference>
<evidence type="ECO:0000259" key="23">
    <source>
        <dbReference type="PROSITE" id="PS51332"/>
    </source>
</evidence>
<keyword evidence="16" id="KW-0486">Methionine biosynthesis</keyword>
<comment type="catalytic activity">
    <reaction evidence="1">
        <text>(6S)-5-methyl-5,6,7,8-tetrahydrofolate + L-homocysteine = (6S)-5,6,7,8-tetrahydrofolate + L-methionine</text>
        <dbReference type="Rhea" id="RHEA:11172"/>
        <dbReference type="ChEBI" id="CHEBI:18608"/>
        <dbReference type="ChEBI" id="CHEBI:57453"/>
        <dbReference type="ChEBI" id="CHEBI:57844"/>
        <dbReference type="ChEBI" id="CHEBI:58199"/>
        <dbReference type="EC" id="2.1.1.13"/>
    </reaction>
</comment>
<feature type="binding site" evidence="20">
    <location>
        <position position="273"/>
    </location>
    <ligand>
        <name>Zn(2+)</name>
        <dbReference type="ChEBI" id="CHEBI:29105"/>
    </ligand>
</feature>
<accession>A0A1I0D617</accession>
<dbReference type="InterPro" id="IPR003726">
    <property type="entry name" value="HCY_dom"/>
</dbReference>
<dbReference type="InterPro" id="IPR011005">
    <property type="entry name" value="Dihydropteroate_synth-like_sf"/>
</dbReference>
<dbReference type="Gene3D" id="1.10.1240.10">
    <property type="entry name" value="Methionine synthase domain"/>
    <property type="match status" value="1"/>
</dbReference>
<dbReference type="Pfam" id="PF02574">
    <property type="entry name" value="S-methyl_trans"/>
    <property type="match status" value="1"/>
</dbReference>
<dbReference type="GO" id="GO:0005829">
    <property type="term" value="C:cytosol"/>
    <property type="evidence" value="ECO:0007669"/>
    <property type="project" value="TreeGrafter"/>
</dbReference>
<dbReference type="STRING" id="426128.SAMN05660297_01852"/>
<organism evidence="25 26">
    <name type="scientific">Natronincola peptidivorans</name>
    <dbReference type="NCBI Taxonomy" id="426128"/>
    <lineage>
        <taxon>Bacteria</taxon>
        <taxon>Bacillati</taxon>
        <taxon>Bacillota</taxon>
        <taxon>Clostridia</taxon>
        <taxon>Peptostreptococcales</taxon>
        <taxon>Natronincolaceae</taxon>
        <taxon>Natronincola</taxon>
    </lineage>
</organism>
<evidence type="ECO:0000256" key="13">
    <source>
        <dbReference type="ARBA" id="ARBA00022691"/>
    </source>
</evidence>
<dbReference type="PROSITE" id="PS50970">
    <property type="entry name" value="HCY"/>
    <property type="match status" value="1"/>
</dbReference>
<keyword evidence="13" id="KW-0949">S-adenosyl-L-methionine</keyword>
<evidence type="ECO:0000313" key="25">
    <source>
        <dbReference type="EMBL" id="SET26920.1"/>
    </source>
</evidence>
<dbReference type="EMBL" id="FOHU01000007">
    <property type="protein sequence ID" value="SET26920.1"/>
    <property type="molecule type" value="Genomic_DNA"/>
</dbReference>
<dbReference type="Gene3D" id="3.20.20.20">
    <property type="entry name" value="Dihydropteroate synthase-like"/>
    <property type="match status" value="1"/>
</dbReference>
<reference evidence="25 26" key="1">
    <citation type="submission" date="2016-10" db="EMBL/GenBank/DDBJ databases">
        <authorList>
            <person name="de Groot N.N."/>
        </authorList>
    </citation>
    <scope>NUCLEOTIDE SEQUENCE [LARGE SCALE GENOMIC DNA]</scope>
    <source>
        <strain evidence="25 26">DSM 18979</strain>
    </source>
</reference>
<feature type="domain" description="Hcy-binding" evidence="21">
    <location>
        <begin position="3"/>
        <end position="288"/>
    </location>
</feature>
<dbReference type="Pfam" id="PF02310">
    <property type="entry name" value="B12-binding"/>
    <property type="match status" value="1"/>
</dbReference>
<feature type="domain" description="B12-binding" evidence="23">
    <location>
        <begin position="684"/>
        <end position="812"/>
    </location>
</feature>
<dbReference type="Pfam" id="PF02607">
    <property type="entry name" value="B12-binding_2"/>
    <property type="match status" value="1"/>
</dbReference>
<dbReference type="GO" id="GO:0032259">
    <property type="term" value="P:methylation"/>
    <property type="evidence" value="ECO:0007669"/>
    <property type="project" value="UniProtKB-KW"/>
</dbReference>
<evidence type="ECO:0000256" key="8">
    <source>
        <dbReference type="ARBA" id="ARBA00013998"/>
    </source>
</evidence>
<evidence type="ECO:0000259" key="21">
    <source>
        <dbReference type="PROSITE" id="PS50970"/>
    </source>
</evidence>
<evidence type="ECO:0000256" key="15">
    <source>
        <dbReference type="ARBA" id="ARBA00022833"/>
    </source>
</evidence>
<evidence type="ECO:0000256" key="6">
    <source>
        <dbReference type="ARBA" id="ARBA00010854"/>
    </source>
</evidence>
<evidence type="ECO:0000256" key="18">
    <source>
        <dbReference type="ARBA" id="ARBA00025552"/>
    </source>
</evidence>
<dbReference type="Proteomes" id="UP000199568">
    <property type="component" value="Unassembled WGS sequence"/>
</dbReference>
<evidence type="ECO:0000256" key="1">
    <source>
        <dbReference type="ARBA" id="ARBA00001700"/>
    </source>
</evidence>
<evidence type="ECO:0000256" key="12">
    <source>
        <dbReference type="ARBA" id="ARBA00022679"/>
    </source>
</evidence>
<dbReference type="PROSITE" id="PS51332">
    <property type="entry name" value="B12_BINDING"/>
    <property type="match status" value="1"/>
</dbReference>
<evidence type="ECO:0000313" key="26">
    <source>
        <dbReference type="Proteomes" id="UP000199568"/>
    </source>
</evidence>
<dbReference type="SUPFAM" id="SSF52242">
    <property type="entry name" value="Cobalamin (vitamin B12)-binding domain"/>
    <property type="match status" value="1"/>
</dbReference>
<dbReference type="InterPro" id="IPR017215">
    <property type="entry name" value="MetH_bac"/>
</dbReference>
<dbReference type="InterPro" id="IPR036594">
    <property type="entry name" value="Meth_synthase_dom"/>
</dbReference>
<dbReference type="PROSITE" id="PS50972">
    <property type="entry name" value="PTERIN_BINDING"/>
    <property type="match status" value="1"/>
</dbReference>
<dbReference type="PANTHER" id="PTHR45833">
    <property type="entry name" value="METHIONINE SYNTHASE"/>
    <property type="match status" value="1"/>
</dbReference>
<dbReference type="GO" id="GO:0008705">
    <property type="term" value="F:methionine synthase activity"/>
    <property type="evidence" value="ECO:0007669"/>
    <property type="project" value="UniProtKB-EC"/>
</dbReference>
<dbReference type="PIRSF" id="PIRSF037472">
    <property type="entry name" value="DHPS_mtfrase"/>
    <property type="match status" value="1"/>
</dbReference>
<dbReference type="AlphaFoldDB" id="A0A1I0D617"/>
<evidence type="ECO:0000256" key="11">
    <source>
        <dbReference type="ARBA" id="ARBA00022628"/>
    </source>
</evidence>
<dbReference type="GO" id="GO:0046872">
    <property type="term" value="F:metal ion binding"/>
    <property type="evidence" value="ECO:0007669"/>
    <property type="project" value="UniProtKB-KW"/>
</dbReference>
<comment type="cofactor">
    <cofactor evidence="2 20">
        <name>Zn(2+)</name>
        <dbReference type="ChEBI" id="CHEBI:29105"/>
    </cofactor>
</comment>
<dbReference type="SUPFAM" id="SSF82282">
    <property type="entry name" value="Homocysteine S-methyltransferase"/>
    <property type="match status" value="1"/>
</dbReference>
<dbReference type="PROSITE" id="PS51337">
    <property type="entry name" value="B12_BINDING_NTER"/>
    <property type="match status" value="1"/>
</dbReference>
<dbReference type="InterPro" id="IPR003759">
    <property type="entry name" value="Cbl-bd_cap"/>
</dbReference>
<proteinExistence type="inferred from homology"/>
<dbReference type="Gene3D" id="3.20.20.330">
    <property type="entry name" value="Homocysteine-binding-like domain"/>
    <property type="match status" value="1"/>
</dbReference>
<dbReference type="InterPro" id="IPR000489">
    <property type="entry name" value="Pterin-binding_dom"/>
</dbReference>
<dbReference type="CDD" id="cd02070">
    <property type="entry name" value="corrinoid_protein_B12-BD"/>
    <property type="match status" value="1"/>
</dbReference>
<comment type="similarity">
    <text evidence="5">Belongs to the vitamin-B12 dependent methionine synthase family.</text>
</comment>
<dbReference type="RefSeq" id="WP_208976134.1">
    <property type="nucleotide sequence ID" value="NZ_FOHU01000007.1"/>
</dbReference>
<comment type="similarity">
    <text evidence="6">Belongs to the methylamine corrinoid protein family.</text>
</comment>
<evidence type="ECO:0000256" key="10">
    <source>
        <dbReference type="ARBA" id="ARBA00022605"/>
    </source>
</evidence>
<keyword evidence="9 20" id="KW-0489">Methyltransferase</keyword>
<dbReference type="InterPro" id="IPR050554">
    <property type="entry name" value="Met_Synthase/Corrinoid"/>
</dbReference>
<comment type="function">
    <text evidence="18">Catalyzes the transfer of a methyl group from methyl-cobalamin to homocysteine, yielding enzyme-bound cob(I)alamin and methionine. Subsequently, remethylates the cofactor using methyltetrahydrofolate.</text>
</comment>
<keyword evidence="15 20" id="KW-0862">Zinc</keyword>
<feature type="domain" description="Pterin-binding" evidence="22">
    <location>
        <begin position="319"/>
        <end position="563"/>
    </location>
</feature>
<comment type="pathway">
    <text evidence="4">Amino-acid biosynthesis; L-methionine biosynthesis via de novo pathway; L-methionine from L-homocysteine (MetH route): step 1/1.</text>
</comment>
<name>A0A1I0D617_9FIRM</name>
<feature type="binding site" evidence="20">
    <location>
        <position position="208"/>
    </location>
    <ligand>
        <name>Zn(2+)</name>
        <dbReference type="ChEBI" id="CHEBI:29105"/>
    </ligand>
</feature>
<keyword evidence="12 20" id="KW-0808">Transferase</keyword>
<evidence type="ECO:0000256" key="4">
    <source>
        <dbReference type="ARBA" id="ARBA00005178"/>
    </source>
</evidence>
<evidence type="ECO:0000259" key="22">
    <source>
        <dbReference type="PROSITE" id="PS50972"/>
    </source>
</evidence>
<dbReference type="PANTHER" id="PTHR45833:SF1">
    <property type="entry name" value="METHIONINE SYNTHASE"/>
    <property type="match status" value="1"/>
</dbReference>
<dbReference type="GO" id="GO:0031419">
    <property type="term" value="F:cobalamin binding"/>
    <property type="evidence" value="ECO:0007669"/>
    <property type="project" value="UniProtKB-KW"/>
</dbReference>
<evidence type="ECO:0000256" key="20">
    <source>
        <dbReference type="PROSITE-ProRule" id="PRU00333"/>
    </source>
</evidence>
<comment type="cofactor">
    <cofactor evidence="3">
        <name>methylcob(III)alamin</name>
        <dbReference type="ChEBI" id="CHEBI:28115"/>
    </cofactor>
</comment>
<dbReference type="InterPro" id="IPR036724">
    <property type="entry name" value="Cobalamin-bd_sf"/>
</dbReference>
<evidence type="ECO:0000256" key="2">
    <source>
        <dbReference type="ARBA" id="ARBA00001947"/>
    </source>
</evidence>
<dbReference type="SUPFAM" id="SSF51717">
    <property type="entry name" value="Dihydropteroate synthetase-like"/>
    <property type="match status" value="1"/>
</dbReference>
<evidence type="ECO:0000256" key="5">
    <source>
        <dbReference type="ARBA" id="ARBA00010398"/>
    </source>
</evidence>
<sequence>MKKSDLKQMLEKKVLTFDGAMGTMLQRMGLSTSECPEIYNLHNREIVKSIHQQYLEVGCHIIQTNTFGANKIKLQQYGLGDKTEEINRQAVLIAKEAAYGKGLVAGDIGPTGKFVYPLGEYSFEEIYQIFFQQAKALIEAGVDLINIETMSDIKEAKAAVMAVKDAGDIPVTCTMTFQENMRTLTGADPETVATVLESLGVDVLGVNCGFGPDMMIDIIKRMSQVTDSFLMVQPNAGLPKLVDGETIFDLSPEKMAGYVEGLIQLGANIIGGCCGTTPEHLQQIVDKAAEMKPVQKKKISFSKLASARKTLIIGDTYETRTIGGYINPTGKKYLTEMIKSENTSVLCQEAAKQVEAGAHIININLGVDTLDESKVMKNAVLEIQRSIDAPIALDTVNYHAMEEGLKGVEGKALLNSTNGKEDALHQVLDMAKRYGAAVVGLTLDEKGIPQKAEDRVRIAEKIVTAALDKGLRKEDIYIDTLVLTAGAQQDLALECLKAIRLVKKELGVKTVLGVENISHGLPNRSYVNNAFLAMALQAGLDLPIINPYHHNNWTVIKSTDVLVGKDKNAKAYIQWSNINKNTASKEEIEETKEKEKASEAEKLMKIIKQGDKPVAVPQVKLLMEEGMEPVEIINNCIIPALEKVGENYEKQIYFLPQLLLAAEAAQSAFQYLKEFVKEDTDKKLGTVVIATVKGDIHDIGKNIVAIMLENQGFHVIDLGKDIATEVIIETALKEDASIIGLSALMTTTMQEMKKVVATLQARNIHIPVMVGGAVVTEDYAREIGAYYAADAIEAVKTANKIMYNNKKIEPYQQK</sequence>
<dbReference type="EC" id="2.1.1.13" evidence="7"/>
<gene>
    <name evidence="25" type="ORF">SAMN05660297_01852</name>
</gene>
<keyword evidence="11" id="KW-0846">Cobalamin</keyword>
<evidence type="ECO:0000256" key="16">
    <source>
        <dbReference type="ARBA" id="ARBA00023167"/>
    </source>
</evidence>
<dbReference type="SMART" id="SM01018">
    <property type="entry name" value="B12-binding_2"/>
    <property type="match status" value="1"/>
</dbReference>
<dbReference type="GO" id="GO:0050667">
    <property type="term" value="P:homocysteine metabolic process"/>
    <property type="evidence" value="ECO:0007669"/>
    <property type="project" value="TreeGrafter"/>
</dbReference>
<evidence type="ECO:0000256" key="19">
    <source>
        <dbReference type="ARBA" id="ARBA00031040"/>
    </source>
</evidence>
<evidence type="ECO:0000256" key="3">
    <source>
        <dbReference type="ARBA" id="ARBA00001956"/>
    </source>
</evidence>
<keyword evidence="26" id="KW-1185">Reference proteome</keyword>
<keyword evidence="14 20" id="KW-0479">Metal-binding</keyword>
<protein>
    <recommendedName>
        <fullName evidence="8">Methionine synthase</fullName>
        <ecNumber evidence="7">2.1.1.13</ecNumber>
    </recommendedName>
    <alternativeName>
        <fullName evidence="19">5-methyltetrahydrofolate--homocysteine methyltransferase</fullName>
    </alternativeName>
</protein>
<evidence type="ECO:0000256" key="14">
    <source>
        <dbReference type="ARBA" id="ARBA00022723"/>
    </source>
</evidence>
<feature type="binding site" evidence="20">
    <location>
        <position position="274"/>
    </location>
    <ligand>
        <name>Zn(2+)</name>
        <dbReference type="ChEBI" id="CHEBI:29105"/>
    </ligand>
</feature>
<dbReference type="UniPathway" id="UPA00051">
    <property type="reaction ID" value="UER00081"/>
</dbReference>
<evidence type="ECO:0000256" key="9">
    <source>
        <dbReference type="ARBA" id="ARBA00022603"/>
    </source>
</evidence>